<dbReference type="PROSITE" id="PS51755">
    <property type="entry name" value="OMPR_PHOB"/>
    <property type="match status" value="1"/>
</dbReference>
<dbReference type="InterPro" id="IPR036388">
    <property type="entry name" value="WH-like_DNA-bd_sf"/>
</dbReference>
<protein>
    <submittedName>
        <fullName evidence="5">Transcriptional regulator, winged helix family protein</fullName>
    </submittedName>
</protein>
<dbReference type="GO" id="GO:0000160">
    <property type="term" value="P:phosphorelay signal transduction system"/>
    <property type="evidence" value="ECO:0007669"/>
    <property type="project" value="InterPro"/>
</dbReference>
<organism evidence="5 6">
    <name type="scientific">Burkholderia plantarii</name>
    <dbReference type="NCBI Taxonomy" id="41899"/>
    <lineage>
        <taxon>Bacteria</taxon>
        <taxon>Pseudomonadati</taxon>
        <taxon>Pseudomonadota</taxon>
        <taxon>Betaproteobacteria</taxon>
        <taxon>Burkholderiales</taxon>
        <taxon>Burkholderiaceae</taxon>
        <taxon>Burkholderia</taxon>
    </lineage>
</organism>
<dbReference type="SUPFAM" id="SSF52540">
    <property type="entry name" value="P-loop containing nucleoside triphosphate hydrolases"/>
    <property type="match status" value="1"/>
</dbReference>
<dbReference type="KEGG" id="bgp:BGL_2c06880"/>
<evidence type="ECO:0000256" key="2">
    <source>
        <dbReference type="PROSITE-ProRule" id="PRU01091"/>
    </source>
</evidence>
<dbReference type="InterPro" id="IPR001867">
    <property type="entry name" value="OmpR/PhoB-type_DNA-bd"/>
</dbReference>
<dbReference type="PANTHER" id="PTHR47691">
    <property type="entry name" value="REGULATOR-RELATED"/>
    <property type="match status" value="1"/>
</dbReference>
<dbReference type="InterPro" id="IPR011990">
    <property type="entry name" value="TPR-like_helical_dom_sf"/>
</dbReference>
<dbReference type="SUPFAM" id="SSF46894">
    <property type="entry name" value="C-terminal effector domain of the bipartite response regulators"/>
    <property type="match status" value="1"/>
</dbReference>
<dbReference type="Pfam" id="PF00486">
    <property type="entry name" value="Trans_reg_C"/>
    <property type="match status" value="1"/>
</dbReference>
<feature type="DNA-binding region" description="OmpR/PhoB-type" evidence="2">
    <location>
        <begin position="9"/>
        <end position="104"/>
    </location>
</feature>
<dbReference type="Pfam" id="PF25872">
    <property type="entry name" value="HTH_77"/>
    <property type="match status" value="1"/>
</dbReference>
<dbReference type="Gene3D" id="1.25.40.10">
    <property type="entry name" value="Tetratricopeptide repeat domain"/>
    <property type="match status" value="1"/>
</dbReference>
<dbReference type="CDD" id="cd00383">
    <property type="entry name" value="trans_reg_C"/>
    <property type="match status" value="1"/>
</dbReference>
<keyword evidence="1 2" id="KW-0238">DNA-binding</keyword>
<evidence type="ECO:0000259" key="4">
    <source>
        <dbReference type="PROSITE" id="PS51755"/>
    </source>
</evidence>
<evidence type="ECO:0000256" key="3">
    <source>
        <dbReference type="SAM" id="MobiDB-lite"/>
    </source>
</evidence>
<dbReference type="InterPro" id="IPR058852">
    <property type="entry name" value="HTH_77"/>
</dbReference>
<evidence type="ECO:0000313" key="6">
    <source>
        <dbReference type="Proteomes" id="UP000031838"/>
    </source>
</evidence>
<dbReference type="Gene3D" id="3.40.50.300">
    <property type="entry name" value="P-loop containing nucleotide triphosphate hydrolases"/>
    <property type="match status" value="1"/>
</dbReference>
<dbReference type="RefSeq" id="WP_042629301.1">
    <property type="nucleotide sequence ID" value="NZ_CP002581.1"/>
</dbReference>
<sequence length="975" mass="104035">MTSTPDATPTSFPLGRFEVDLAGRELLENGASVRLGARAFAILEMLVAADGRLVTKDALLDAIWPDTFVEENTLQVHLSALRRALGEERNCIMTVPGRGYRLVRRAAAEPPRAAAHRAAPAGGASHATRLPRHPDVIGRVQAVAAVREALDRTRVLTLTGAGGIGKTTLSVTVANAIEAEAPGSVHLVELASMHGAAEIVAAVEGGLGLRLPHPASAGGPPTTTTAPPPAGAPRLLLLDNAEHLVVEVARVVECLLAAVPALRILVTSREPLRIAAEAVFAVEPLDVPERDADDTAILQRSAVQLFLARVQAMRGGLHGHGGGHGGGAAELRLIGEICRRLDGIPLAIELAAARVVSFGVDGVHQRLSDRLSLLSGGFRTALPRHQTLRAAFDWSFALLDAESRALFRRLAPFGGAFSLEAMCAVACDRELTVRAVVDGIGELVAKSLVGVEFDGPVARYRLSESTRAYALEQLRAAGEAQALAARHARYLASLFRGDDAASGFSGVDDEPDMRQALADARGAVDWAFSPDGDTLLGVELSATLVVSLLENAQIEECGRRAAQAVAALEALPAGSIAPVDEVRLKLALAAVLPNLTGPIQRAEDLWFEVHAHAERTGNDALLARAFWGLWNVMLSAGKVHEALHYSRRFERFARETGCVPQHVLATQLTAVAEHCRGDHEIAREKLEQGLRHMETHPEDVESIRRFAVDPRAIAYSGLARIHWLRGDTDEAARLTSLALGLIPAETMEPWFTHVLGVVAVPLALISDDRARAAHYLSIMKSQASLHRLTIWREFGDCLAGILAIRESGPEASLPQLESSLDSLQARGFRRLTTPLVIECALALIAAGRVDDALARLHDAQASCEKHGELYFMPELLRALGVAAQAQAAALPADSPERARGTARALACFSDAIAMARSQGARMWELRAALGLARLPRSPAEMADARDALHALAPHFDRRSSVPEIRELHAGLPAGA</sequence>
<dbReference type="PANTHER" id="PTHR47691:SF3">
    <property type="entry name" value="HTH-TYPE TRANSCRIPTIONAL REGULATOR RV0890C-RELATED"/>
    <property type="match status" value="1"/>
</dbReference>
<reference evidence="6" key="1">
    <citation type="submission" date="2011-03" db="EMBL/GenBank/DDBJ databases">
        <authorList>
            <person name="Voget S."/>
            <person name="Streit W.R."/>
            <person name="Jaeger K.E."/>
            <person name="Daniel R."/>
        </authorList>
    </citation>
    <scope>NUCLEOTIDE SEQUENCE [LARGE SCALE GENOMIC DNA]</scope>
    <source>
        <strain evidence="6">PG1</strain>
    </source>
</reference>
<gene>
    <name evidence="5" type="ORF">BGL_2c06880</name>
</gene>
<name>A0A0B6RTV8_BURPL</name>
<feature type="region of interest" description="Disordered" evidence="3">
    <location>
        <begin position="111"/>
        <end position="131"/>
    </location>
</feature>
<dbReference type="InterPro" id="IPR027417">
    <property type="entry name" value="P-loop_NTPase"/>
</dbReference>
<dbReference type="HOGENOM" id="CLU_004665_7_0_4"/>
<proteinExistence type="predicted"/>
<evidence type="ECO:0000256" key="1">
    <source>
        <dbReference type="ARBA" id="ARBA00023125"/>
    </source>
</evidence>
<dbReference type="AlphaFoldDB" id="A0A0B6RTV8"/>
<feature type="domain" description="OmpR/PhoB-type" evidence="4">
    <location>
        <begin position="9"/>
        <end position="104"/>
    </location>
</feature>
<dbReference type="EMBL" id="CP002581">
    <property type="protein sequence ID" value="AJK48772.1"/>
    <property type="molecule type" value="Genomic_DNA"/>
</dbReference>
<accession>A0A0B6RTV8</accession>
<keyword evidence="6" id="KW-1185">Reference proteome</keyword>
<dbReference type="Proteomes" id="UP000031838">
    <property type="component" value="Chromosome 2"/>
</dbReference>
<dbReference type="InterPro" id="IPR016032">
    <property type="entry name" value="Sig_transdc_resp-reg_C-effctor"/>
</dbReference>
<evidence type="ECO:0000313" key="5">
    <source>
        <dbReference type="EMBL" id="AJK48772.1"/>
    </source>
</evidence>
<reference evidence="5 6" key="2">
    <citation type="journal article" date="2016" name="Appl. Microbiol. Biotechnol.">
        <title>Mutations improving production and secretion of extracellular lipase by Burkholderia glumae PG1.</title>
        <authorList>
            <person name="Knapp A."/>
            <person name="Voget S."/>
            <person name="Gao R."/>
            <person name="Zaburannyi N."/>
            <person name="Krysciak D."/>
            <person name="Breuer M."/>
            <person name="Hauer B."/>
            <person name="Streit W.R."/>
            <person name="Muller R."/>
            <person name="Daniel R."/>
            <person name="Jaeger K.E."/>
        </authorList>
    </citation>
    <scope>NUCLEOTIDE SEQUENCE [LARGE SCALE GENOMIC DNA]</scope>
    <source>
        <strain evidence="5 6">PG1</strain>
    </source>
</reference>
<feature type="compositionally biased region" description="Low complexity" evidence="3">
    <location>
        <begin position="111"/>
        <end position="127"/>
    </location>
</feature>
<dbReference type="GO" id="GO:0006355">
    <property type="term" value="P:regulation of DNA-templated transcription"/>
    <property type="evidence" value="ECO:0007669"/>
    <property type="project" value="InterPro"/>
</dbReference>
<dbReference type="SUPFAM" id="SSF48452">
    <property type="entry name" value="TPR-like"/>
    <property type="match status" value="1"/>
</dbReference>
<dbReference type="GO" id="GO:0003677">
    <property type="term" value="F:DNA binding"/>
    <property type="evidence" value="ECO:0007669"/>
    <property type="project" value="UniProtKB-UniRule"/>
</dbReference>
<dbReference type="SMART" id="SM00862">
    <property type="entry name" value="Trans_reg_C"/>
    <property type="match status" value="1"/>
</dbReference>
<dbReference type="Gene3D" id="1.10.10.10">
    <property type="entry name" value="Winged helix-like DNA-binding domain superfamily/Winged helix DNA-binding domain"/>
    <property type="match status" value="1"/>
</dbReference>